<evidence type="ECO:0000256" key="5">
    <source>
        <dbReference type="ARBA" id="ARBA00022692"/>
    </source>
</evidence>
<evidence type="ECO:0000256" key="6">
    <source>
        <dbReference type="ARBA" id="ARBA00022737"/>
    </source>
</evidence>
<comment type="similarity">
    <text evidence="2">Belongs to the RLP family.</text>
</comment>
<protein>
    <submittedName>
        <fullName evidence="11">Uncharacterized protein</fullName>
    </submittedName>
</protein>
<comment type="subcellular location">
    <subcellularLocation>
        <location evidence="1">Cell membrane</location>
        <topology evidence="1">Single-pass type I membrane protein</topology>
    </subcellularLocation>
</comment>
<evidence type="ECO:0000256" key="1">
    <source>
        <dbReference type="ARBA" id="ARBA00004251"/>
    </source>
</evidence>
<keyword evidence="4" id="KW-0433">Leucine-rich repeat</keyword>
<dbReference type="InterPro" id="IPR032675">
    <property type="entry name" value="LRR_dom_sf"/>
</dbReference>
<evidence type="ECO:0000256" key="10">
    <source>
        <dbReference type="ARBA" id="ARBA00023180"/>
    </source>
</evidence>
<keyword evidence="3" id="KW-1003">Cell membrane</keyword>
<dbReference type="Pfam" id="PF00560">
    <property type="entry name" value="LRR_1"/>
    <property type="match status" value="2"/>
</dbReference>
<gene>
    <name evidence="11" type="ORF">V6N11_025157</name>
</gene>
<evidence type="ECO:0000313" key="11">
    <source>
        <dbReference type="EMBL" id="KAK9002479.1"/>
    </source>
</evidence>
<dbReference type="Gene3D" id="3.80.10.10">
    <property type="entry name" value="Ribonuclease Inhibitor"/>
    <property type="match status" value="1"/>
</dbReference>
<comment type="caution">
    <text evidence="11">The sequence shown here is derived from an EMBL/GenBank/DDBJ whole genome shotgun (WGS) entry which is preliminary data.</text>
</comment>
<keyword evidence="6" id="KW-0677">Repeat</keyword>
<reference evidence="11 12" key="1">
    <citation type="journal article" date="2024" name="G3 (Bethesda)">
        <title>Genome assembly of Hibiscus sabdariffa L. provides insights into metabolisms of medicinal natural products.</title>
        <authorList>
            <person name="Kim T."/>
        </authorList>
    </citation>
    <scope>NUCLEOTIDE SEQUENCE [LARGE SCALE GENOMIC DNA]</scope>
    <source>
        <strain evidence="11">TK-2024</strain>
        <tissue evidence="11">Old leaves</tissue>
    </source>
</reference>
<sequence>MPNFSRNNFTGPIPASFESLDLSTNKLGGRIPSEMTKQTFLAVLNLSENNLVGPVPHGNQFDTFDNDSYSGNLGLCGFTIIRFRAMCQTSGGRTTYTIGGGT</sequence>
<dbReference type="SUPFAM" id="SSF52058">
    <property type="entry name" value="L domain-like"/>
    <property type="match status" value="1"/>
</dbReference>
<dbReference type="EMBL" id="JBBPBN010000035">
    <property type="protein sequence ID" value="KAK9002479.1"/>
    <property type="molecule type" value="Genomic_DNA"/>
</dbReference>
<accession>A0ABR2QPC1</accession>
<evidence type="ECO:0000256" key="7">
    <source>
        <dbReference type="ARBA" id="ARBA00022989"/>
    </source>
</evidence>
<keyword evidence="5" id="KW-0812">Transmembrane</keyword>
<keyword evidence="8" id="KW-0472">Membrane</keyword>
<dbReference type="PANTHER" id="PTHR27004:SF208">
    <property type="entry name" value="LRR RECEPTOR-LIKE SERINE_THREONINE-PROTEIN KINASE GSO2"/>
    <property type="match status" value="1"/>
</dbReference>
<keyword evidence="10" id="KW-0325">Glycoprotein</keyword>
<evidence type="ECO:0000256" key="9">
    <source>
        <dbReference type="ARBA" id="ARBA00023170"/>
    </source>
</evidence>
<evidence type="ECO:0000256" key="8">
    <source>
        <dbReference type="ARBA" id="ARBA00023136"/>
    </source>
</evidence>
<evidence type="ECO:0000313" key="12">
    <source>
        <dbReference type="Proteomes" id="UP001396334"/>
    </source>
</evidence>
<dbReference type="InterPro" id="IPR001611">
    <property type="entry name" value="Leu-rich_rpt"/>
</dbReference>
<keyword evidence="9" id="KW-0675">Receptor</keyword>
<proteinExistence type="inferred from homology"/>
<evidence type="ECO:0000256" key="2">
    <source>
        <dbReference type="ARBA" id="ARBA00009592"/>
    </source>
</evidence>
<name>A0ABR2QPC1_9ROSI</name>
<evidence type="ECO:0000256" key="4">
    <source>
        <dbReference type="ARBA" id="ARBA00022614"/>
    </source>
</evidence>
<organism evidence="11 12">
    <name type="scientific">Hibiscus sabdariffa</name>
    <name type="common">roselle</name>
    <dbReference type="NCBI Taxonomy" id="183260"/>
    <lineage>
        <taxon>Eukaryota</taxon>
        <taxon>Viridiplantae</taxon>
        <taxon>Streptophyta</taxon>
        <taxon>Embryophyta</taxon>
        <taxon>Tracheophyta</taxon>
        <taxon>Spermatophyta</taxon>
        <taxon>Magnoliopsida</taxon>
        <taxon>eudicotyledons</taxon>
        <taxon>Gunneridae</taxon>
        <taxon>Pentapetalae</taxon>
        <taxon>rosids</taxon>
        <taxon>malvids</taxon>
        <taxon>Malvales</taxon>
        <taxon>Malvaceae</taxon>
        <taxon>Malvoideae</taxon>
        <taxon>Hibiscus</taxon>
    </lineage>
</organism>
<dbReference type="PANTHER" id="PTHR27004">
    <property type="entry name" value="RECEPTOR-LIKE PROTEIN 12 ISOFORM X1"/>
    <property type="match status" value="1"/>
</dbReference>
<keyword evidence="7" id="KW-1133">Transmembrane helix</keyword>
<keyword evidence="12" id="KW-1185">Reference proteome</keyword>
<evidence type="ECO:0000256" key="3">
    <source>
        <dbReference type="ARBA" id="ARBA00022475"/>
    </source>
</evidence>
<dbReference type="Proteomes" id="UP001396334">
    <property type="component" value="Unassembled WGS sequence"/>
</dbReference>